<dbReference type="Gene3D" id="3.30.420.10">
    <property type="entry name" value="Ribonuclease H-like superfamily/Ribonuclease H"/>
    <property type="match status" value="1"/>
</dbReference>
<evidence type="ECO:0000313" key="3">
    <source>
        <dbReference type="EMBL" id="MBW4566136.1"/>
    </source>
</evidence>
<proteinExistence type="predicted"/>
<name>A0A951Q7S6_9NOST</name>
<sequence>MRSLEEFIEKSQDKREVKRALAVKMLLCGYKHQEIMPILGVSSGFISKWKKVFFQSGVEGLKLAHKGSFGLLNPEQRSSIIEWLLTKDRWTLNELEFEISRKYGVSFASKQSYYDLFDEASISWKKTQAHNPKYDEELVASKKKNICTLLAGRREEIESGELVVFMVDECHLLWGDVNGYVWGKTSERVSLPVANARCKQTYFGALDYKTKEFLIYKAKKANSETTIGFLEYLQSQRRGAKILIIWDGASYHRSGQIKEYLDSFNAELEKEQWLITCERFAPNAPQQNPVEDIWLQGKRLIREFYFFCHSFSVVKELFELAIGCQIFYFPKLYEYGVFS</sequence>
<protein>
    <submittedName>
        <fullName evidence="3">IS630 family transposase</fullName>
    </submittedName>
</protein>
<feature type="domain" description="Winged helix-turn helix" evidence="2">
    <location>
        <begin position="87"/>
        <end position="145"/>
    </location>
</feature>
<gene>
    <name evidence="3" type="ORF">KME32_34705</name>
</gene>
<dbReference type="InterPro" id="IPR038717">
    <property type="entry name" value="Tc1-like_DDE_dom"/>
</dbReference>
<dbReference type="SUPFAM" id="SSF46689">
    <property type="entry name" value="Homeodomain-like"/>
    <property type="match status" value="1"/>
</dbReference>
<evidence type="ECO:0000313" key="4">
    <source>
        <dbReference type="Proteomes" id="UP000715781"/>
    </source>
</evidence>
<reference evidence="3" key="1">
    <citation type="submission" date="2021-05" db="EMBL/GenBank/DDBJ databases">
        <authorList>
            <person name="Pietrasiak N."/>
            <person name="Ward R."/>
            <person name="Stajich J.E."/>
            <person name="Kurbessoian T."/>
        </authorList>
    </citation>
    <scope>NUCLEOTIDE SEQUENCE</scope>
    <source>
        <strain evidence="3">JT2-VF2</strain>
    </source>
</reference>
<dbReference type="InterPro" id="IPR009057">
    <property type="entry name" value="Homeodomain-like_sf"/>
</dbReference>
<dbReference type="GO" id="GO:0003676">
    <property type="term" value="F:nucleic acid binding"/>
    <property type="evidence" value="ECO:0007669"/>
    <property type="project" value="InterPro"/>
</dbReference>
<dbReference type="Pfam" id="PF13384">
    <property type="entry name" value="HTH_23"/>
    <property type="match status" value="1"/>
</dbReference>
<dbReference type="InterPro" id="IPR036397">
    <property type="entry name" value="RNaseH_sf"/>
</dbReference>
<dbReference type="EMBL" id="JAHHHN010000061">
    <property type="protein sequence ID" value="MBW4566136.1"/>
    <property type="molecule type" value="Genomic_DNA"/>
</dbReference>
<reference evidence="3" key="2">
    <citation type="journal article" date="2022" name="Microbiol. Resour. Announc.">
        <title>Metagenome Sequencing to Explore Phylogenomics of Terrestrial Cyanobacteria.</title>
        <authorList>
            <person name="Ward R.D."/>
            <person name="Stajich J.E."/>
            <person name="Johansen J.R."/>
            <person name="Huntemann M."/>
            <person name="Clum A."/>
            <person name="Foster B."/>
            <person name="Foster B."/>
            <person name="Roux S."/>
            <person name="Palaniappan K."/>
            <person name="Varghese N."/>
            <person name="Mukherjee S."/>
            <person name="Reddy T.B.K."/>
            <person name="Daum C."/>
            <person name="Copeland A."/>
            <person name="Chen I.A."/>
            <person name="Ivanova N.N."/>
            <person name="Kyrpides N.C."/>
            <person name="Shapiro N."/>
            <person name="Eloe-Fadrosh E.A."/>
            <person name="Pietrasiak N."/>
        </authorList>
    </citation>
    <scope>NUCLEOTIDE SEQUENCE</scope>
    <source>
        <strain evidence="3">JT2-VF2</strain>
    </source>
</reference>
<dbReference type="Pfam" id="PF13358">
    <property type="entry name" value="DDE_3"/>
    <property type="match status" value="1"/>
</dbReference>
<dbReference type="AlphaFoldDB" id="A0A951Q7S6"/>
<dbReference type="InterPro" id="IPR012337">
    <property type="entry name" value="RNaseH-like_sf"/>
</dbReference>
<evidence type="ECO:0000259" key="1">
    <source>
        <dbReference type="Pfam" id="PF13358"/>
    </source>
</evidence>
<dbReference type="NCBIfam" id="NF033545">
    <property type="entry name" value="transpos_IS630"/>
    <property type="match status" value="1"/>
</dbReference>
<dbReference type="InterPro" id="IPR047655">
    <property type="entry name" value="Transpos_IS630-like"/>
</dbReference>
<accession>A0A951Q7S6</accession>
<dbReference type="SUPFAM" id="SSF53098">
    <property type="entry name" value="Ribonuclease H-like"/>
    <property type="match status" value="1"/>
</dbReference>
<evidence type="ECO:0000259" key="2">
    <source>
        <dbReference type="Pfam" id="PF13592"/>
    </source>
</evidence>
<dbReference type="Proteomes" id="UP000715781">
    <property type="component" value="Unassembled WGS sequence"/>
</dbReference>
<feature type="domain" description="Tc1-like transposase DDE" evidence="1">
    <location>
        <begin position="165"/>
        <end position="303"/>
    </location>
</feature>
<dbReference type="Pfam" id="PF13592">
    <property type="entry name" value="HTH_33"/>
    <property type="match status" value="1"/>
</dbReference>
<comment type="caution">
    <text evidence="3">The sequence shown here is derived from an EMBL/GenBank/DDBJ whole genome shotgun (WGS) entry which is preliminary data.</text>
</comment>
<dbReference type="InterPro" id="IPR025959">
    <property type="entry name" value="Winged_HTH_dom"/>
</dbReference>
<organism evidence="3 4">
    <name type="scientific">Mojavia pulchra JT2-VF2</name>
    <dbReference type="NCBI Taxonomy" id="287848"/>
    <lineage>
        <taxon>Bacteria</taxon>
        <taxon>Bacillati</taxon>
        <taxon>Cyanobacteriota</taxon>
        <taxon>Cyanophyceae</taxon>
        <taxon>Nostocales</taxon>
        <taxon>Nostocaceae</taxon>
    </lineage>
</organism>